<dbReference type="RefSeq" id="WP_000623305.1">
    <property type="nucleotide sequence ID" value="NZ_JBHSII010000001.1"/>
</dbReference>
<proteinExistence type="predicted"/>
<dbReference type="Proteomes" id="UP000219336">
    <property type="component" value="Unassembled WGS sequence"/>
</dbReference>
<evidence type="ECO:0000313" key="2">
    <source>
        <dbReference type="EMBL" id="SNX47802.1"/>
    </source>
</evidence>
<dbReference type="InterPro" id="IPR009061">
    <property type="entry name" value="DNA-bd_dom_put_sf"/>
</dbReference>
<keyword evidence="3" id="KW-1185">Reference proteome</keyword>
<evidence type="ECO:0000313" key="3">
    <source>
        <dbReference type="Proteomes" id="UP000219336"/>
    </source>
</evidence>
<protein>
    <submittedName>
        <fullName evidence="2">Helix-turn-helix domain protein</fullName>
    </submittedName>
</protein>
<feature type="domain" description="Helix-turn-helix" evidence="1">
    <location>
        <begin position="39"/>
        <end position="88"/>
    </location>
</feature>
<organism evidence="2 3">
    <name type="scientific">Vibrio thalassae</name>
    <dbReference type="NCBI Taxonomy" id="1243014"/>
    <lineage>
        <taxon>Bacteria</taxon>
        <taxon>Pseudomonadati</taxon>
        <taxon>Pseudomonadota</taxon>
        <taxon>Gammaproteobacteria</taxon>
        <taxon>Vibrionales</taxon>
        <taxon>Vibrionaceae</taxon>
        <taxon>Vibrio</taxon>
    </lineage>
</organism>
<dbReference type="EMBL" id="OANU01000014">
    <property type="protein sequence ID" value="SNX47802.1"/>
    <property type="molecule type" value="Genomic_DNA"/>
</dbReference>
<dbReference type="SUPFAM" id="SSF46955">
    <property type="entry name" value="Putative DNA-binding domain"/>
    <property type="match status" value="1"/>
</dbReference>
<accession>A0A240EGL0</accession>
<evidence type="ECO:0000259" key="1">
    <source>
        <dbReference type="Pfam" id="PF12728"/>
    </source>
</evidence>
<dbReference type="NCBIfam" id="TIGR01764">
    <property type="entry name" value="excise"/>
    <property type="match status" value="1"/>
</dbReference>
<dbReference type="Pfam" id="PF12728">
    <property type="entry name" value="HTH_17"/>
    <property type="match status" value="1"/>
</dbReference>
<dbReference type="GO" id="GO:0003677">
    <property type="term" value="F:DNA binding"/>
    <property type="evidence" value="ECO:0007669"/>
    <property type="project" value="InterPro"/>
</dbReference>
<gene>
    <name evidence="2" type="ORF">VTH8203_01417</name>
</gene>
<name>A0A240EGL0_9VIBR</name>
<sequence>MISHFPISQKERAEAKALLADIKTATEELRTLITSQKQFLSAEETAQYTGLSVKYIYKLTHAKQIPHYKPNRKLYFKRDDLDAWLMSHRVEEKK</sequence>
<dbReference type="OrthoDB" id="597977at2"/>
<dbReference type="AlphaFoldDB" id="A0A240EGL0"/>
<reference evidence="3" key="1">
    <citation type="submission" date="2016-06" db="EMBL/GenBank/DDBJ databases">
        <authorList>
            <person name="Rodrigo-Torres L."/>
            <person name="Arahal R.D."/>
            <person name="Lucena T."/>
        </authorList>
    </citation>
    <scope>NUCLEOTIDE SEQUENCE [LARGE SCALE GENOMIC DNA]</scope>
    <source>
        <strain evidence="3">CECT8203</strain>
    </source>
</reference>
<dbReference type="InterPro" id="IPR041657">
    <property type="entry name" value="HTH_17"/>
</dbReference>
<dbReference type="InterPro" id="IPR010093">
    <property type="entry name" value="SinI_DNA-bd"/>
</dbReference>